<dbReference type="InterPro" id="IPR023665">
    <property type="entry name" value="ApgAM_prokaryotes"/>
</dbReference>
<dbReference type="EMBL" id="CP011266">
    <property type="protein sequence ID" value="ALT68114.1"/>
    <property type="molecule type" value="Genomic_DNA"/>
</dbReference>
<comment type="pathway">
    <text evidence="3 7">Carbohydrate degradation; glycolysis; pyruvate from D-glyceraldehyde 3-phosphate: step 3/5.</text>
</comment>
<dbReference type="InterPro" id="IPR006124">
    <property type="entry name" value="Metalloenzyme"/>
</dbReference>
<dbReference type="NCBIfam" id="NF003104">
    <property type="entry name" value="PRK04024.1"/>
    <property type="match status" value="1"/>
</dbReference>
<evidence type="ECO:0000256" key="4">
    <source>
        <dbReference type="ARBA" id="ARBA00005524"/>
    </source>
</evidence>
<dbReference type="Proteomes" id="UP000067738">
    <property type="component" value="Chromosome"/>
</dbReference>
<dbReference type="Pfam" id="PF01676">
    <property type="entry name" value="Metalloenzyme"/>
    <property type="match status" value="1"/>
</dbReference>
<dbReference type="Gene3D" id="3.40.720.10">
    <property type="entry name" value="Alkaline Phosphatase, subunit A"/>
    <property type="match status" value="2"/>
</dbReference>
<evidence type="ECO:0000256" key="7">
    <source>
        <dbReference type="HAMAP-Rule" id="MF_01402"/>
    </source>
</evidence>
<comment type="function">
    <text evidence="2 7">Catalyzes the interconversion of 2-phosphoglycerate and 3-phosphoglycerate.</text>
</comment>
<dbReference type="HAMAP" id="MF_01402_A">
    <property type="entry name" value="ApgM_A"/>
    <property type="match status" value="1"/>
</dbReference>
<evidence type="ECO:0000256" key="5">
    <source>
        <dbReference type="ARBA" id="ARBA00023152"/>
    </source>
</evidence>
<evidence type="ECO:0000313" key="10">
    <source>
        <dbReference type="Proteomes" id="UP000067738"/>
    </source>
</evidence>
<comment type="similarity">
    <text evidence="4 7">Belongs to the BPG-independent phosphoglycerate mutase family. A-PGAM subfamily.</text>
</comment>
<dbReference type="InterPro" id="IPR004456">
    <property type="entry name" value="Pglycerate_mutase_ApgM"/>
</dbReference>
<name>A0A0U2V0R2_9EURY</name>
<dbReference type="CDD" id="cd16011">
    <property type="entry name" value="iPGM_like"/>
    <property type="match status" value="1"/>
</dbReference>
<proteinExistence type="inferred from homology"/>
<dbReference type="InterPro" id="IPR042253">
    <property type="entry name" value="Pglycerate_mutase_ApgM_sf"/>
</dbReference>
<dbReference type="PIRSF" id="PIRSF006392">
    <property type="entry name" value="IPGAM_arch"/>
    <property type="match status" value="1"/>
</dbReference>
<evidence type="ECO:0000256" key="3">
    <source>
        <dbReference type="ARBA" id="ARBA00004798"/>
    </source>
</evidence>
<evidence type="ECO:0000259" key="8">
    <source>
        <dbReference type="Pfam" id="PF01676"/>
    </source>
</evidence>
<dbReference type="GO" id="GO:0006096">
    <property type="term" value="P:glycolytic process"/>
    <property type="evidence" value="ECO:0007669"/>
    <property type="project" value="UniProtKB-UniRule"/>
</dbReference>
<evidence type="ECO:0000256" key="2">
    <source>
        <dbReference type="ARBA" id="ARBA00002315"/>
    </source>
</evidence>
<keyword evidence="5 7" id="KW-0324">Glycolysis</keyword>
<accession>A0A0U2V0R2</accession>
<dbReference type="EC" id="5.4.2.12" evidence="7"/>
<feature type="domain" description="Metalloenzyme" evidence="8">
    <location>
        <begin position="2"/>
        <end position="403"/>
    </location>
</feature>
<dbReference type="UniPathway" id="UPA00109">
    <property type="reaction ID" value="UER00186"/>
</dbReference>
<keyword evidence="10" id="KW-1185">Reference proteome</keyword>
<dbReference type="Gene3D" id="3.30.70.2130">
    <property type="entry name" value="Metalloenzyme domain"/>
    <property type="match status" value="1"/>
</dbReference>
<dbReference type="PANTHER" id="PTHR31209:SF0">
    <property type="entry name" value="METALLOENZYME DOMAIN-CONTAINING PROTEIN"/>
    <property type="match status" value="1"/>
</dbReference>
<dbReference type="KEGG" id="mmil:sm9_0312"/>
<dbReference type="GO" id="GO:0004619">
    <property type="term" value="F:phosphoglycerate mutase activity"/>
    <property type="evidence" value="ECO:0007669"/>
    <property type="project" value="UniProtKB-UniRule"/>
</dbReference>
<evidence type="ECO:0000256" key="1">
    <source>
        <dbReference type="ARBA" id="ARBA00000370"/>
    </source>
</evidence>
<dbReference type="NCBIfam" id="TIGR00306">
    <property type="entry name" value="apgM"/>
    <property type="match status" value="1"/>
</dbReference>
<dbReference type="GO" id="GO:0046872">
    <property type="term" value="F:metal ion binding"/>
    <property type="evidence" value="ECO:0007669"/>
    <property type="project" value="InterPro"/>
</dbReference>
<gene>
    <name evidence="9" type="primary">apgM1</name>
    <name evidence="7" type="synonym">apgM</name>
    <name evidence="9" type="ORF">sm9_0312</name>
</gene>
<keyword evidence="6 7" id="KW-0413">Isomerase</keyword>
<dbReference type="PATRIC" id="fig|230361.4.peg.326"/>
<evidence type="ECO:0000256" key="6">
    <source>
        <dbReference type="ARBA" id="ARBA00023235"/>
    </source>
</evidence>
<comment type="catalytic activity">
    <reaction evidence="1 7">
        <text>(2R)-2-phosphoglycerate = (2R)-3-phosphoglycerate</text>
        <dbReference type="Rhea" id="RHEA:15901"/>
        <dbReference type="ChEBI" id="CHEBI:58272"/>
        <dbReference type="ChEBI" id="CHEBI:58289"/>
        <dbReference type="EC" id="5.4.2.12"/>
    </reaction>
</comment>
<reference evidence="9 10" key="1">
    <citation type="submission" date="2015-04" db="EMBL/GenBank/DDBJ databases">
        <title>The complete genome sequence of the rumen methanogen Methanobrevibacter millerae SM9.</title>
        <authorList>
            <person name="Leahy S.C."/>
            <person name="Kelly W.J."/>
            <person name="Pacheco D.M."/>
            <person name="Li D."/>
            <person name="Altermann E."/>
            <person name="Attwood G.T."/>
        </authorList>
    </citation>
    <scope>NUCLEOTIDE SEQUENCE [LARGE SCALE GENOMIC DNA]</scope>
    <source>
        <strain evidence="9 10">SM9</strain>
    </source>
</reference>
<dbReference type="PANTHER" id="PTHR31209">
    <property type="entry name" value="COFACTOR-INDEPENDENT PHOSPHOGLYCERATE MUTASE"/>
    <property type="match status" value="1"/>
</dbReference>
<dbReference type="InterPro" id="IPR017850">
    <property type="entry name" value="Alkaline_phosphatase_core_sf"/>
</dbReference>
<dbReference type="SUPFAM" id="SSF53649">
    <property type="entry name" value="Alkaline phosphatase-like"/>
    <property type="match status" value="1"/>
</dbReference>
<evidence type="ECO:0000313" key="9">
    <source>
        <dbReference type="EMBL" id="ALT68114.1"/>
    </source>
</evidence>
<dbReference type="Pfam" id="PF10143">
    <property type="entry name" value="PhosphMutase"/>
    <property type="match status" value="1"/>
</dbReference>
<organism evidence="9 10">
    <name type="scientific">Methanobrevibacter millerae</name>
    <dbReference type="NCBI Taxonomy" id="230361"/>
    <lineage>
        <taxon>Archaea</taxon>
        <taxon>Methanobacteriati</taxon>
        <taxon>Methanobacteriota</taxon>
        <taxon>Methanomada group</taxon>
        <taxon>Methanobacteria</taxon>
        <taxon>Methanobacteriales</taxon>
        <taxon>Methanobacteriaceae</taxon>
        <taxon>Methanobrevibacter</taxon>
    </lineage>
</organism>
<dbReference type="AlphaFoldDB" id="A0A0U2V0R2"/>
<protein>
    <recommendedName>
        <fullName evidence="7">2,3-bisphosphoglycerate-independent phosphoglycerate mutase</fullName>
        <shortName evidence="7">BPG-independent PGAM</shortName>
        <shortName evidence="7">Phosphoglyceromutase</shortName>
        <shortName evidence="7">aPGAM</shortName>
        <ecNumber evidence="7">5.4.2.12</ecNumber>
    </recommendedName>
</protein>
<sequence>MMKGIVLIMDGMGDRPLKELDNQTPLQAANTPNMDKMAAEGITGIMDSIAPGIIPGSDTAHLSILGYNPYEVYTGRGPFEANGVGVDVLPGDIAFRCNFSTADEDLIVTDRRAGRIKSGTKEIVEVLNTMKLEDYPDIKIIFKESTGHRAVLVLRGEGLSDKVSDADPKVEGNKPKEVKALDDSEEAKKTADILNQLVKKSYEMVKDHPVNLKRIEEGEPPANIIIPRGAGEVPVVESLNDKYEVNSACIAETGLIMGIGRFAGMDIIEMEDVTGGIDTNLYNIRDTIIDQVKNSDHDFFLINIDGADEAGHDGQIKEKKEFIEKVDEIVMSELIKLEDVYIYLTADHSTPISVKNHSGDPVPVIIRGPEVRVDDVCEFSEVACAKGGLNRIRGSDVMNIMMDLMNYAHKFGA</sequence>